<organism evidence="2 3">
    <name type="scientific">Candidatus Gottesmanbacteria bacterium CG_4_10_14_0_8_um_filter_37_24</name>
    <dbReference type="NCBI Taxonomy" id="1974574"/>
    <lineage>
        <taxon>Bacteria</taxon>
        <taxon>Candidatus Gottesmaniibacteriota</taxon>
    </lineage>
</organism>
<dbReference type="AlphaFoldDB" id="A0A2M7RQ50"/>
<dbReference type="Proteomes" id="UP000231069">
    <property type="component" value="Unassembled WGS sequence"/>
</dbReference>
<comment type="caution">
    <text evidence="2">The sequence shown here is derived from an EMBL/GenBank/DDBJ whole genome shotgun (WGS) entry which is preliminary data.</text>
</comment>
<protein>
    <submittedName>
        <fullName evidence="2">Uncharacterized protein</fullName>
    </submittedName>
</protein>
<name>A0A2M7RQ50_9BACT</name>
<feature type="non-terminal residue" evidence="2">
    <location>
        <position position="1"/>
    </location>
</feature>
<keyword evidence="1" id="KW-0472">Membrane</keyword>
<evidence type="ECO:0000313" key="3">
    <source>
        <dbReference type="Proteomes" id="UP000231069"/>
    </source>
</evidence>
<accession>A0A2M7RQ50</accession>
<keyword evidence="1" id="KW-1133">Transmembrane helix</keyword>
<keyword evidence="1" id="KW-0812">Transmembrane</keyword>
<reference evidence="3" key="1">
    <citation type="submission" date="2017-09" db="EMBL/GenBank/DDBJ databases">
        <title>Depth-based differentiation of microbial function through sediment-hosted aquifers and enrichment of novel symbionts in the deep terrestrial subsurface.</title>
        <authorList>
            <person name="Probst A.J."/>
            <person name="Ladd B."/>
            <person name="Jarett J.K."/>
            <person name="Geller-Mcgrath D.E."/>
            <person name="Sieber C.M.K."/>
            <person name="Emerson J.B."/>
            <person name="Anantharaman K."/>
            <person name="Thomas B.C."/>
            <person name="Malmstrom R."/>
            <person name="Stieglmeier M."/>
            <person name="Klingl A."/>
            <person name="Woyke T."/>
            <person name="Ryan C.M."/>
            <person name="Banfield J.F."/>
        </authorList>
    </citation>
    <scope>NUCLEOTIDE SEQUENCE [LARGE SCALE GENOMIC DNA]</scope>
</reference>
<sequence length="103" mass="11242">SASGNGSTNRKPINGAKQIAIASINMNDINTITALLHFIPAVILKILTIMLILVHNAFAVVVLRQTKLMSKIVEANISKIIYFISLSHLFASLAVLVWTILFL</sequence>
<gene>
    <name evidence="2" type="ORF">COY59_04720</name>
</gene>
<evidence type="ECO:0000313" key="2">
    <source>
        <dbReference type="EMBL" id="PIZ02428.1"/>
    </source>
</evidence>
<feature type="transmembrane region" description="Helical" evidence="1">
    <location>
        <begin position="80"/>
        <end position="101"/>
    </location>
</feature>
<dbReference type="EMBL" id="PFMK01000086">
    <property type="protein sequence ID" value="PIZ02428.1"/>
    <property type="molecule type" value="Genomic_DNA"/>
</dbReference>
<dbReference type="InterPro" id="IPR043716">
    <property type="entry name" value="DUF5657"/>
</dbReference>
<dbReference type="Pfam" id="PF18901">
    <property type="entry name" value="DUF5657"/>
    <property type="match status" value="1"/>
</dbReference>
<feature type="transmembrane region" description="Helical" evidence="1">
    <location>
        <begin position="35"/>
        <end position="59"/>
    </location>
</feature>
<proteinExistence type="predicted"/>
<evidence type="ECO:0000256" key="1">
    <source>
        <dbReference type="SAM" id="Phobius"/>
    </source>
</evidence>